<dbReference type="SMART" id="SM00065">
    <property type="entry name" value="GAF"/>
    <property type="match status" value="1"/>
</dbReference>
<dbReference type="SMART" id="SM00387">
    <property type="entry name" value="HATPase_c"/>
    <property type="match status" value="1"/>
</dbReference>
<dbReference type="InterPro" id="IPR011006">
    <property type="entry name" value="CheY-like_superfamily"/>
</dbReference>
<organism evidence="12 13">
    <name type="scientific">Methylobacterium isbiliense</name>
    <dbReference type="NCBI Taxonomy" id="315478"/>
    <lineage>
        <taxon>Bacteria</taxon>
        <taxon>Pseudomonadati</taxon>
        <taxon>Pseudomonadota</taxon>
        <taxon>Alphaproteobacteria</taxon>
        <taxon>Hyphomicrobiales</taxon>
        <taxon>Methylobacteriaceae</taxon>
        <taxon>Methylobacterium</taxon>
    </lineage>
</organism>
<feature type="domain" description="Response regulatory" evidence="9">
    <location>
        <begin position="748"/>
        <end position="860"/>
    </location>
</feature>
<feature type="domain" description="PAS" evidence="10">
    <location>
        <begin position="340"/>
        <end position="396"/>
    </location>
</feature>
<dbReference type="SUPFAM" id="SSF52172">
    <property type="entry name" value="CheY-like"/>
    <property type="match status" value="1"/>
</dbReference>
<dbReference type="SMART" id="SM00086">
    <property type="entry name" value="PAC"/>
    <property type="match status" value="1"/>
</dbReference>
<comment type="catalytic activity">
    <reaction evidence="1">
        <text>ATP + protein L-histidine = ADP + protein N-phospho-L-histidine.</text>
        <dbReference type="EC" id="2.7.13.3"/>
    </reaction>
</comment>
<dbReference type="Gene3D" id="3.30.450.20">
    <property type="entry name" value="PAS domain"/>
    <property type="match status" value="2"/>
</dbReference>
<dbReference type="InterPro" id="IPR003594">
    <property type="entry name" value="HATPase_dom"/>
</dbReference>
<dbReference type="RefSeq" id="WP_238237133.1">
    <property type="nucleotide sequence ID" value="NZ_BPQQ01000044.1"/>
</dbReference>
<dbReference type="NCBIfam" id="TIGR00229">
    <property type="entry name" value="sensory_box"/>
    <property type="match status" value="1"/>
</dbReference>
<feature type="modified residue" description="4-aspartylphosphate" evidence="6">
    <location>
        <position position="798"/>
    </location>
</feature>
<dbReference type="Gene3D" id="3.30.450.40">
    <property type="match status" value="1"/>
</dbReference>
<dbReference type="EC" id="2.7.13.3" evidence="2"/>
<dbReference type="Pfam" id="PF08447">
    <property type="entry name" value="PAS_3"/>
    <property type="match status" value="1"/>
</dbReference>
<evidence type="ECO:0000256" key="4">
    <source>
        <dbReference type="ARBA" id="ARBA00022679"/>
    </source>
</evidence>
<dbReference type="PANTHER" id="PTHR43065:SF49">
    <property type="entry name" value="HISTIDINE KINASE"/>
    <property type="match status" value="1"/>
</dbReference>
<evidence type="ECO:0000256" key="3">
    <source>
        <dbReference type="ARBA" id="ARBA00022553"/>
    </source>
</evidence>
<dbReference type="SUPFAM" id="SSF47384">
    <property type="entry name" value="Homodimeric domain of signal transducing histidine kinase"/>
    <property type="match status" value="1"/>
</dbReference>
<dbReference type="PROSITE" id="PS50112">
    <property type="entry name" value="PAS"/>
    <property type="match status" value="1"/>
</dbReference>
<dbReference type="CDD" id="cd00082">
    <property type="entry name" value="HisKA"/>
    <property type="match status" value="1"/>
</dbReference>
<evidence type="ECO:0000313" key="12">
    <source>
        <dbReference type="EMBL" id="GJE01901.1"/>
    </source>
</evidence>
<gene>
    <name evidence="12" type="primary">rcsC_26</name>
    <name evidence="12" type="ORF">GMJLKIPL_3842</name>
</gene>
<dbReference type="InterPro" id="IPR036097">
    <property type="entry name" value="HisK_dim/P_sf"/>
</dbReference>
<evidence type="ECO:0000259" key="9">
    <source>
        <dbReference type="PROSITE" id="PS50110"/>
    </source>
</evidence>
<comment type="caution">
    <text evidence="12">The sequence shown here is derived from an EMBL/GenBank/DDBJ whole genome shotgun (WGS) entry which is preliminary data.</text>
</comment>
<feature type="domain" description="PAC" evidence="11">
    <location>
        <begin position="413"/>
        <end position="465"/>
    </location>
</feature>
<dbReference type="Gene3D" id="1.10.287.130">
    <property type="match status" value="1"/>
</dbReference>
<evidence type="ECO:0000256" key="6">
    <source>
        <dbReference type="PROSITE-ProRule" id="PRU00169"/>
    </source>
</evidence>
<evidence type="ECO:0000256" key="7">
    <source>
        <dbReference type="SAM" id="Coils"/>
    </source>
</evidence>
<protein>
    <recommendedName>
        <fullName evidence="2">histidine kinase</fullName>
        <ecNumber evidence="2">2.7.13.3</ecNumber>
    </recommendedName>
</protein>
<dbReference type="InterPro" id="IPR035965">
    <property type="entry name" value="PAS-like_dom_sf"/>
</dbReference>
<evidence type="ECO:0000259" key="11">
    <source>
        <dbReference type="PROSITE" id="PS50113"/>
    </source>
</evidence>
<dbReference type="SUPFAM" id="SSF55874">
    <property type="entry name" value="ATPase domain of HSP90 chaperone/DNA topoisomerase II/histidine kinase"/>
    <property type="match status" value="1"/>
</dbReference>
<keyword evidence="13" id="KW-1185">Reference proteome</keyword>
<dbReference type="Proteomes" id="UP001055153">
    <property type="component" value="Unassembled WGS sequence"/>
</dbReference>
<reference evidence="12" key="1">
    <citation type="journal article" date="2021" name="Front. Microbiol.">
        <title>Comprehensive Comparative Genomics and Phenotyping of Methylobacterium Species.</title>
        <authorList>
            <person name="Alessa O."/>
            <person name="Ogura Y."/>
            <person name="Fujitani Y."/>
            <person name="Takami H."/>
            <person name="Hayashi T."/>
            <person name="Sahin N."/>
            <person name="Tani A."/>
        </authorList>
    </citation>
    <scope>NUCLEOTIDE SEQUENCE</scope>
    <source>
        <strain evidence="12">DSM 17168</strain>
    </source>
</reference>
<keyword evidence="4" id="KW-0808">Transferase</keyword>
<dbReference type="PROSITE" id="PS50110">
    <property type="entry name" value="RESPONSE_REGULATORY"/>
    <property type="match status" value="1"/>
</dbReference>
<dbReference type="GO" id="GO:0016301">
    <property type="term" value="F:kinase activity"/>
    <property type="evidence" value="ECO:0007669"/>
    <property type="project" value="UniProtKB-KW"/>
</dbReference>
<keyword evidence="3 6" id="KW-0597">Phosphoprotein</keyword>
<evidence type="ECO:0000313" key="13">
    <source>
        <dbReference type="Proteomes" id="UP001055153"/>
    </source>
</evidence>
<keyword evidence="5 12" id="KW-0418">Kinase</keyword>
<dbReference type="InterPro" id="IPR004358">
    <property type="entry name" value="Sig_transdc_His_kin-like_C"/>
</dbReference>
<dbReference type="InterPro" id="IPR013655">
    <property type="entry name" value="PAS_fold_3"/>
</dbReference>
<evidence type="ECO:0000259" key="10">
    <source>
        <dbReference type="PROSITE" id="PS50112"/>
    </source>
</evidence>
<evidence type="ECO:0000256" key="1">
    <source>
        <dbReference type="ARBA" id="ARBA00000085"/>
    </source>
</evidence>
<dbReference type="InterPro" id="IPR005467">
    <property type="entry name" value="His_kinase_dom"/>
</dbReference>
<dbReference type="InterPro" id="IPR003018">
    <property type="entry name" value="GAF"/>
</dbReference>
<dbReference type="InterPro" id="IPR001610">
    <property type="entry name" value="PAC"/>
</dbReference>
<dbReference type="Gene3D" id="3.30.565.10">
    <property type="entry name" value="Histidine kinase-like ATPase, C-terminal domain"/>
    <property type="match status" value="1"/>
</dbReference>
<feature type="domain" description="Histidine kinase" evidence="8">
    <location>
        <begin position="503"/>
        <end position="724"/>
    </location>
</feature>
<dbReference type="Pfam" id="PF01590">
    <property type="entry name" value="GAF"/>
    <property type="match status" value="1"/>
</dbReference>
<dbReference type="EMBL" id="BPQQ01000044">
    <property type="protein sequence ID" value="GJE01901.1"/>
    <property type="molecule type" value="Genomic_DNA"/>
</dbReference>
<dbReference type="PRINTS" id="PR00344">
    <property type="entry name" value="BCTRLSENSOR"/>
</dbReference>
<name>A0ABQ4SF97_9HYPH</name>
<dbReference type="SMART" id="SM00091">
    <property type="entry name" value="PAS"/>
    <property type="match status" value="1"/>
</dbReference>
<dbReference type="PANTHER" id="PTHR43065">
    <property type="entry name" value="SENSOR HISTIDINE KINASE"/>
    <property type="match status" value="1"/>
</dbReference>
<dbReference type="SMART" id="SM00448">
    <property type="entry name" value="REC"/>
    <property type="match status" value="1"/>
</dbReference>
<dbReference type="SMART" id="SM00388">
    <property type="entry name" value="HisKA"/>
    <property type="match status" value="1"/>
</dbReference>
<evidence type="ECO:0000256" key="5">
    <source>
        <dbReference type="ARBA" id="ARBA00022777"/>
    </source>
</evidence>
<dbReference type="Pfam" id="PF00072">
    <property type="entry name" value="Response_reg"/>
    <property type="match status" value="1"/>
</dbReference>
<dbReference type="Pfam" id="PF00512">
    <property type="entry name" value="HisKA"/>
    <property type="match status" value="1"/>
</dbReference>
<dbReference type="InterPro" id="IPR003661">
    <property type="entry name" value="HisK_dim/P_dom"/>
</dbReference>
<dbReference type="Pfam" id="PF02518">
    <property type="entry name" value="HATPase_c"/>
    <property type="match status" value="1"/>
</dbReference>
<dbReference type="PROSITE" id="PS50113">
    <property type="entry name" value="PAC"/>
    <property type="match status" value="1"/>
</dbReference>
<dbReference type="InterPro" id="IPR000700">
    <property type="entry name" value="PAS-assoc_C"/>
</dbReference>
<dbReference type="InterPro" id="IPR029016">
    <property type="entry name" value="GAF-like_dom_sf"/>
</dbReference>
<dbReference type="InterPro" id="IPR036890">
    <property type="entry name" value="HATPase_C_sf"/>
</dbReference>
<evidence type="ECO:0000256" key="2">
    <source>
        <dbReference type="ARBA" id="ARBA00012438"/>
    </source>
</evidence>
<feature type="coiled-coil region" evidence="7">
    <location>
        <begin position="467"/>
        <end position="494"/>
    </location>
</feature>
<evidence type="ECO:0000259" key="8">
    <source>
        <dbReference type="PROSITE" id="PS50109"/>
    </source>
</evidence>
<keyword evidence="7" id="KW-0175">Coiled coil</keyword>
<sequence>MAAEVEAGGPMHLGFLDGGGDLGALIRGHDWAATPLGTPGTWPQSLRSALSICLHSSFPTAIYWGPELRLLYNDAWAPIPAERHPWALGRPGREVWADIWDVVGPHFARVVETGTGFSTYDQMLPMIRQGVRRETYWNYSITPIRGEDGSVIGIFNQGHETTDRVLGERRNRFVIELSDRLRSLSDPQAIIAAAQEALGRFLHANRVGYGEVDETARYFTTRRNWTDGSVPSREGMHDLAGFGPEVLASLRAGIPLLVADAARDPRTCAPESLAAFDAIDTRAAITASLVKDGRMRAALYVHARTPRPWTEHETGLVTEVAERTWAAVERARAESRLRESENRFRTMSDDAPVMSWITDSSGACTYLNRRWYEFTGQTPATAEGFGWLDAVHPDDRGWSSETFLAANARRESFRLEYRLRRRDGAYRWAIDAASPRFGADGEFLGYFGSVIDIHDRRLAETSLRELNETLESRVAERTAELMQAEEALRQAQKMEAVGQLTGGVAHDFNNLLTIIRSSVDFLRRPDLAEERRTRYVEAISDTVDRAAKLTGQLLAFARRQALKPEMFDAAERLRNVTDMLRTFVGARITVRTELACDPCCVVADVSQFETALINMAVNARDAMGGEGVLTIRAEAVSEMPAIRSHAGSAGRFVAVSLTDTGTGIPPDRLTQIFEPFYTTKEVGKGTGLGLSQVYGFAKQSGGDVAVASTLGRGATFTLYLPRVDGTCPIDGGPATGGEEPAEHGSGRRVLVVEDNLDVGRFSTQILQDLGYETVWAVNADEALALLSGPGGFDAVFTDVVMPGMSGIELGQEIRRRHPDLPVLLTSGYSHVLAEEGRHGFELLQKPYAADELSRVLHRVIRARRRRAPA</sequence>
<dbReference type="InterPro" id="IPR000014">
    <property type="entry name" value="PAS"/>
</dbReference>
<reference evidence="12" key="2">
    <citation type="submission" date="2021-08" db="EMBL/GenBank/DDBJ databases">
        <authorList>
            <person name="Tani A."/>
            <person name="Ola A."/>
            <person name="Ogura Y."/>
            <person name="Katsura K."/>
            <person name="Hayashi T."/>
        </authorList>
    </citation>
    <scope>NUCLEOTIDE SEQUENCE</scope>
    <source>
        <strain evidence="12">DSM 17168</strain>
    </source>
</reference>
<accession>A0ABQ4SF97</accession>
<dbReference type="Gene3D" id="3.40.50.2300">
    <property type="match status" value="1"/>
</dbReference>
<dbReference type="SUPFAM" id="SSF55781">
    <property type="entry name" value="GAF domain-like"/>
    <property type="match status" value="1"/>
</dbReference>
<dbReference type="CDD" id="cd00130">
    <property type="entry name" value="PAS"/>
    <property type="match status" value="1"/>
</dbReference>
<dbReference type="PROSITE" id="PS50109">
    <property type="entry name" value="HIS_KIN"/>
    <property type="match status" value="1"/>
</dbReference>
<proteinExistence type="predicted"/>
<dbReference type="SUPFAM" id="SSF55785">
    <property type="entry name" value="PYP-like sensor domain (PAS domain)"/>
    <property type="match status" value="1"/>
</dbReference>
<dbReference type="InterPro" id="IPR001789">
    <property type="entry name" value="Sig_transdc_resp-reg_receiver"/>
</dbReference>